<feature type="chain" id="PRO_5040927749" description="Protein kinase domain-containing protein" evidence="5">
    <location>
        <begin position="20"/>
        <end position="766"/>
    </location>
</feature>
<dbReference type="InterPro" id="IPR011009">
    <property type="entry name" value="Kinase-like_dom_sf"/>
</dbReference>
<evidence type="ECO:0000256" key="1">
    <source>
        <dbReference type="ARBA" id="ARBA00022741"/>
    </source>
</evidence>
<gene>
    <name evidence="7" type="ORF">TrCOL_g1648</name>
</gene>
<dbReference type="PANTHER" id="PTHR44329:SF214">
    <property type="entry name" value="PROTEIN KINASE DOMAIN-CONTAINING PROTEIN"/>
    <property type="match status" value="1"/>
</dbReference>
<evidence type="ECO:0000259" key="6">
    <source>
        <dbReference type="PROSITE" id="PS50011"/>
    </source>
</evidence>
<comment type="caution">
    <text evidence="7">The sequence shown here is derived from an EMBL/GenBank/DDBJ whole genome shotgun (WGS) entry which is preliminary data.</text>
</comment>
<evidence type="ECO:0000256" key="5">
    <source>
        <dbReference type="SAM" id="SignalP"/>
    </source>
</evidence>
<dbReference type="GO" id="GO:0005524">
    <property type="term" value="F:ATP binding"/>
    <property type="evidence" value="ECO:0007669"/>
    <property type="project" value="UniProtKB-UniRule"/>
</dbReference>
<feature type="domain" description="Protein kinase" evidence="6">
    <location>
        <begin position="473"/>
        <end position="760"/>
    </location>
</feature>
<organism evidence="7 8">
    <name type="scientific">Triparma columacea</name>
    <dbReference type="NCBI Taxonomy" id="722753"/>
    <lineage>
        <taxon>Eukaryota</taxon>
        <taxon>Sar</taxon>
        <taxon>Stramenopiles</taxon>
        <taxon>Ochrophyta</taxon>
        <taxon>Bolidophyceae</taxon>
        <taxon>Parmales</taxon>
        <taxon>Triparmaceae</taxon>
        <taxon>Triparma</taxon>
    </lineage>
</organism>
<dbReference type="Gene3D" id="1.10.510.10">
    <property type="entry name" value="Transferase(Phosphotransferase) domain 1"/>
    <property type="match status" value="1"/>
</dbReference>
<dbReference type="SUPFAM" id="SSF56112">
    <property type="entry name" value="Protein kinase-like (PK-like)"/>
    <property type="match status" value="1"/>
</dbReference>
<dbReference type="PROSITE" id="PS00107">
    <property type="entry name" value="PROTEIN_KINASE_ATP"/>
    <property type="match status" value="1"/>
</dbReference>
<keyword evidence="8" id="KW-1185">Reference proteome</keyword>
<dbReference type="InterPro" id="IPR017441">
    <property type="entry name" value="Protein_kinase_ATP_BS"/>
</dbReference>
<keyword evidence="1 3" id="KW-0547">Nucleotide-binding</keyword>
<keyword evidence="2 3" id="KW-0067">ATP-binding</keyword>
<dbReference type="PROSITE" id="PS50011">
    <property type="entry name" value="PROTEIN_KINASE_DOM"/>
    <property type="match status" value="1"/>
</dbReference>
<evidence type="ECO:0000256" key="2">
    <source>
        <dbReference type="ARBA" id="ARBA00022840"/>
    </source>
</evidence>
<dbReference type="EMBL" id="BRYA01000310">
    <property type="protein sequence ID" value="GMI46700.1"/>
    <property type="molecule type" value="Genomic_DNA"/>
</dbReference>
<dbReference type="CDD" id="cd11685">
    <property type="entry name" value="UEV_TSG101-like"/>
    <property type="match status" value="1"/>
</dbReference>
<evidence type="ECO:0000313" key="7">
    <source>
        <dbReference type="EMBL" id="GMI46700.1"/>
    </source>
</evidence>
<proteinExistence type="predicted"/>
<dbReference type="InterPro" id="IPR000719">
    <property type="entry name" value="Prot_kinase_dom"/>
</dbReference>
<dbReference type="Gene3D" id="3.30.200.20">
    <property type="entry name" value="Phosphorylase Kinase, domain 1"/>
    <property type="match status" value="1"/>
</dbReference>
<reference evidence="8" key="1">
    <citation type="journal article" date="2023" name="Commun. Biol.">
        <title>Genome analysis of Parmales, the sister group of diatoms, reveals the evolutionary specialization of diatoms from phago-mixotrophs to photoautotrophs.</title>
        <authorList>
            <person name="Ban H."/>
            <person name="Sato S."/>
            <person name="Yoshikawa S."/>
            <person name="Yamada K."/>
            <person name="Nakamura Y."/>
            <person name="Ichinomiya M."/>
            <person name="Sato N."/>
            <person name="Blanc-Mathieu R."/>
            <person name="Endo H."/>
            <person name="Kuwata A."/>
            <person name="Ogata H."/>
        </authorList>
    </citation>
    <scope>NUCLEOTIDE SEQUENCE [LARGE SCALE GENOMIC DNA]</scope>
</reference>
<dbReference type="InterPro" id="IPR008271">
    <property type="entry name" value="Ser/Thr_kinase_AS"/>
</dbReference>
<keyword evidence="4" id="KW-0175">Coiled coil</keyword>
<evidence type="ECO:0000256" key="4">
    <source>
        <dbReference type="SAM" id="Coils"/>
    </source>
</evidence>
<dbReference type="InterPro" id="IPR051681">
    <property type="entry name" value="Ser/Thr_Kinases-Pseudokinases"/>
</dbReference>
<feature type="coiled-coil region" evidence="4">
    <location>
        <begin position="414"/>
        <end position="441"/>
    </location>
</feature>
<sequence>MMVSFAWLFVFAALPRTLGDSYLIGGSGTLCWVSKYVNGEFVSGPGSSLSQENSISCPSGMSIKFTTPKLEGVVDMEEISMEYDVEVDLTQIPSSYGLASPVVYLDPTNKVHIVHANVHSCNSAVNTPCTPSVAAQPGLATHSSTLKSNFTGTSQLKQSFLSHFSLGKDTYTMIAHGRFYLSSSNNDTVTYKWDLANGVQGVNILTDDYKSDSYLMGGSEPICWRTEMSGGSKVGDAKAMTCPEGTGISIMTPKPEDMAEGEELNVEYKLSVIPANLPPLKESSVVIMNNKHHIPHANIHSCLTSIEGDCTPFVSNTPELSTHSSALKSNFTGTKELEETFRSTFSLSAGSYTMIAHGRFYVSDSQESTKSYKWDVAYGFPGVVVYPVVIGADGDASSIKRTMFIVVPIAILCVLGLTLKLKNANKKVEFLKEEVKKRQWSPEEMMLIKEVMENRNKDTDKELQSVLLNASEVILEEKIGRGAFGEVHRGTHRGTPVAVKTLLEIDSVSVERFRAEILLMKDLKHPYIVLLIGAAWSSELIGMVMEYMQKGAMADSLHSQDGPGGVLSWKDVKLPWSKNIIAGLKYLHSSKFYDESKKMMQECIIHRDLKPDNILIADNMSAKLSDFGESRAVMNDAQQTMTAVGTTFYVAPEIMLGEKYGASADIFSYAITLTAISHIKSKKDKLLQLFSVAWEQSDLNKGGFPTQHAVTDGVISSGLRPKLDDALPASFKELIADCWAREPKARPSVDDIMKRLDGEITSDFQQ</sequence>
<dbReference type="SMART" id="SM00220">
    <property type="entry name" value="S_TKc"/>
    <property type="match status" value="1"/>
</dbReference>
<dbReference type="Pfam" id="PF00069">
    <property type="entry name" value="Pkinase"/>
    <property type="match status" value="1"/>
</dbReference>
<dbReference type="GO" id="GO:0004674">
    <property type="term" value="F:protein serine/threonine kinase activity"/>
    <property type="evidence" value="ECO:0007669"/>
    <property type="project" value="TreeGrafter"/>
</dbReference>
<dbReference type="OrthoDB" id="193416at2759"/>
<feature type="signal peptide" evidence="5">
    <location>
        <begin position="1"/>
        <end position="19"/>
    </location>
</feature>
<dbReference type="AlphaFoldDB" id="A0A9W7GK09"/>
<accession>A0A9W7GK09</accession>
<evidence type="ECO:0000313" key="8">
    <source>
        <dbReference type="Proteomes" id="UP001165065"/>
    </source>
</evidence>
<dbReference type="PROSITE" id="PS00108">
    <property type="entry name" value="PROTEIN_KINASE_ST"/>
    <property type="match status" value="1"/>
</dbReference>
<name>A0A9W7GK09_9STRA</name>
<evidence type="ECO:0000256" key="3">
    <source>
        <dbReference type="PROSITE-ProRule" id="PRU10141"/>
    </source>
</evidence>
<feature type="binding site" evidence="3">
    <location>
        <position position="500"/>
    </location>
    <ligand>
        <name>ATP</name>
        <dbReference type="ChEBI" id="CHEBI:30616"/>
    </ligand>
</feature>
<keyword evidence="5" id="KW-0732">Signal</keyword>
<dbReference type="Proteomes" id="UP001165065">
    <property type="component" value="Unassembled WGS sequence"/>
</dbReference>
<dbReference type="PANTHER" id="PTHR44329">
    <property type="entry name" value="SERINE/THREONINE-PROTEIN KINASE TNNI3K-RELATED"/>
    <property type="match status" value="1"/>
</dbReference>
<protein>
    <recommendedName>
        <fullName evidence="6">Protein kinase domain-containing protein</fullName>
    </recommendedName>
</protein>